<feature type="domain" description="Chlorhexidine efflux transporter" evidence="2">
    <location>
        <begin position="9"/>
        <end position="70"/>
    </location>
</feature>
<reference evidence="4" key="1">
    <citation type="submission" date="2016-05" db="EMBL/GenBank/DDBJ databases">
        <authorList>
            <person name="Behera P."/>
            <person name="Vaishampayan P."/>
            <person name="Singh N."/>
            <person name="Raina V."/>
            <person name="Suar M."/>
            <person name="Pattnaik A."/>
            <person name="Rastogi G."/>
        </authorList>
    </citation>
    <scope>NUCLEOTIDE SEQUENCE [LARGE SCALE GENOMIC DNA]</scope>
    <source>
        <strain evidence="4">MP23</strain>
    </source>
</reference>
<comment type="caution">
    <text evidence="3">The sequence shown here is derived from an EMBL/GenBank/DDBJ whole genome shotgun (WGS) entry which is preliminary data.</text>
</comment>
<gene>
    <name evidence="3" type="ORF">A9B99_18300</name>
</gene>
<feature type="transmembrane region" description="Helical" evidence="1">
    <location>
        <begin position="15"/>
        <end position="37"/>
    </location>
</feature>
<keyword evidence="1" id="KW-0812">Transmembrane</keyword>
<evidence type="ECO:0000313" key="4">
    <source>
        <dbReference type="Proteomes" id="UP000078225"/>
    </source>
</evidence>
<dbReference type="NCBIfam" id="NF033665">
    <property type="entry name" value="PACE_efflu_PCE"/>
    <property type="match status" value="1"/>
</dbReference>
<dbReference type="Proteomes" id="UP000078225">
    <property type="component" value="Unassembled WGS sequence"/>
</dbReference>
<feature type="transmembrane region" description="Helical" evidence="1">
    <location>
        <begin position="49"/>
        <end position="71"/>
    </location>
</feature>
<keyword evidence="1" id="KW-1133">Transmembrane helix</keyword>
<evidence type="ECO:0000313" key="3">
    <source>
        <dbReference type="EMBL" id="OAT78097.1"/>
    </source>
</evidence>
<dbReference type="Pfam" id="PF05232">
    <property type="entry name" value="BTP"/>
    <property type="match status" value="2"/>
</dbReference>
<protein>
    <submittedName>
        <fullName evidence="3">Na(+)-translocating NADH-quinone reductase subunit E</fullName>
    </submittedName>
</protein>
<keyword evidence="1" id="KW-0472">Membrane</keyword>
<dbReference type="NCBIfam" id="NF033664">
    <property type="entry name" value="PACE_transport"/>
    <property type="match status" value="1"/>
</dbReference>
<dbReference type="RefSeq" id="WP_064595700.1">
    <property type="nucleotide sequence ID" value="NZ_CP134782.1"/>
</dbReference>
<dbReference type="EMBL" id="LYRP01000002">
    <property type="protein sequence ID" value="OAT78097.1"/>
    <property type="molecule type" value="Genomic_DNA"/>
</dbReference>
<evidence type="ECO:0000259" key="2">
    <source>
        <dbReference type="Pfam" id="PF05232"/>
    </source>
</evidence>
<dbReference type="AlphaFoldDB" id="A0A1B7L6X1"/>
<feature type="transmembrane region" description="Helical" evidence="1">
    <location>
        <begin position="112"/>
        <end position="132"/>
    </location>
</feature>
<organism evidence="3 4">
    <name type="scientific">Mangrovibacter phragmitis</name>
    <dbReference type="NCBI Taxonomy" id="1691903"/>
    <lineage>
        <taxon>Bacteria</taxon>
        <taxon>Pseudomonadati</taxon>
        <taxon>Pseudomonadota</taxon>
        <taxon>Gammaproteobacteria</taxon>
        <taxon>Enterobacterales</taxon>
        <taxon>Enterobacteriaceae</taxon>
        <taxon>Mangrovibacter</taxon>
    </lineage>
</organism>
<dbReference type="InterPro" id="IPR058208">
    <property type="entry name" value="PACE"/>
</dbReference>
<dbReference type="STRING" id="1691903.A9B99_18300"/>
<feature type="domain" description="Chlorhexidine efflux transporter" evidence="2">
    <location>
        <begin position="77"/>
        <end position="140"/>
    </location>
</feature>
<dbReference type="InterPro" id="IPR007896">
    <property type="entry name" value="BTP_bacteria"/>
</dbReference>
<feature type="transmembrane region" description="Helical" evidence="1">
    <location>
        <begin position="83"/>
        <end position="106"/>
    </location>
</feature>
<accession>A0A1B7L6X1</accession>
<sequence>MKKVNTVHRTLPERLLHAICFEGLATVILAPLAAWIMQRELLEMGMLSLLLATAAMLWNILYNAVFDIFVPHNQTARTLKIRLIHASGFEGGFLIIGVSLAAFFLSTTLLNAFLLEVGFLLFFLPYTLFYNWGYDTLRARFIGLRV</sequence>
<dbReference type="OrthoDB" id="1631120at2"/>
<proteinExistence type="predicted"/>
<keyword evidence="4" id="KW-1185">Reference proteome</keyword>
<evidence type="ECO:0000256" key="1">
    <source>
        <dbReference type="SAM" id="Phobius"/>
    </source>
</evidence>
<name>A0A1B7L6X1_9ENTR</name>